<dbReference type="InterPro" id="IPR023401">
    <property type="entry name" value="ODC_N"/>
</dbReference>
<dbReference type="SUPFAM" id="SSF51735">
    <property type="entry name" value="NAD(P)-binding Rossmann-fold domains"/>
    <property type="match status" value="1"/>
</dbReference>
<name>A0A2L1CLJ0_RHILV</name>
<dbReference type="PIRSF" id="PIRSF001439">
    <property type="entry name" value="CryM"/>
    <property type="match status" value="1"/>
</dbReference>
<dbReference type="RefSeq" id="WP_026242431.1">
    <property type="nucleotide sequence ID" value="NZ_CP025505.1"/>
</dbReference>
<reference evidence="3 4" key="1">
    <citation type="submission" date="2019-02" db="EMBL/GenBank/DDBJ databases">
        <title>The competitiveness to form nodules shapes the capacities of Rhizobium leguminosarum sv viciae communities to promote symbiosis with specific hosts.</title>
        <authorList>
            <person name="Boivin S."/>
            <person name="Lepetit M."/>
        </authorList>
    </citation>
    <scope>NUCLEOTIDE SEQUENCE [LARGE SCALE GENOMIC DNA]</scope>
    <source>
        <strain evidence="3 4">SPF4F3</strain>
    </source>
</reference>
<dbReference type="GO" id="GO:0005737">
    <property type="term" value="C:cytoplasm"/>
    <property type="evidence" value="ECO:0007669"/>
    <property type="project" value="TreeGrafter"/>
</dbReference>
<evidence type="ECO:0000313" key="3">
    <source>
        <dbReference type="EMBL" id="TBX88048.1"/>
    </source>
</evidence>
<dbReference type="PANTHER" id="PTHR13812:SF19">
    <property type="entry name" value="KETIMINE REDUCTASE MU-CRYSTALLIN"/>
    <property type="match status" value="1"/>
</dbReference>
<dbReference type="Gene3D" id="3.40.50.720">
    <property type="entry name" value="NAD(P)-binding Rossmann-like Domain"/>
    <property type="match status" value="1"/>
</dbReference>
<dbReference type="EMBL" id="SJLU01000017">
    <property type="protein sequence ID" value="TBX88048.1"/>
    <property type="molecule type" value="Genomic_DNA"/>
</dbReference>
<comment type="caution">
    <text evidence="3">The sequence shown here is derived from an EMBL/GenBank/DDBJ whole genome shotgun (WGS) entry which is preliminary data.</text>
</comment>
<comment type="similarity">
    <text evidence="1">Belongs to the ornithine cyclodeaminase/mu-crystallin family.</text>
</comment>
<dbReference type="Gene3D" id="3.30.1780.10">
    <property type="entry name" value="ornithine cyclodeaminase, domain 1"/>
    <property type="match status" value="1"/>
</dbReference>
<keyword evidence="2" id="KW-0520">NAD</keyword>
<evidence type="ECO:0000313" key="4">
    <source>
        <dbReference type="Proteomes" id="UP000291866"/>
    </source>
</evidence>
<dbReference type="InterPro" id="IPR036291">
    <property type="entry name" value="NAD(P)-bd_dom_sf"/>
</dbReference>
<dbReference type="Pfam" id="PF02423">
    <property type="entry name" value="OCD_Mu_crystall"/>
    <property type="match status" value="1"/>
</dbReference>
<dbReference type="InterPro" id="IPR003462">
    <property type="entry name" value="ODC_Mu_crystall"/>
</dbReference>
<sequence>MTEDILYLNASDIDQLNISPSELRAVLRKAFEAYSSSELRIPSKQTVRAAPDRYFQTMAAVCNEPPLAAVKWVSVVGTNSQRGLPNVNGLIILGDGETGLPLAVVDGNRLTVMRTAAMSALASEYLASPTSTSLGFVGCGAQAYGHLTALRDVLPGLADIVCFDRRIESAVSLAAHADADGANGRTTTSPDDVLRCDIVVSTVPSVAGMEPFLDARKLTAGSLAIAIDMGRSWLPDSFGAFSSFIVDDKVQAEDPDSRSKLAYSGPFNADLADLASGVSRGRTSGLDRILFIYPGFALADLAVAGELYIRARRENVGTKLRR</sequence>
<protein>
    <submittedName>
        <fullName evidence="3">Ornithine cyclodeaminase family protein</fullName>
    </submittedName>
</protein>
<dbReference type="GeneID" id="84674621"/>
<evidence type="ECO:0000256" key="1">
    <source>
        <dbReference type="ARBA" id="ARBA00008903"/>
    </source>
</evidence>
<dbReference type="PANTHER" id="PTHR13812">
    <property type="entry name" value="KETIMINE REDUCTASE MU-CRYSTALLIN"/>
    <property type="match status" value="1"/>
</dbReference>
<accession>A0A2L1CLJ0</accession>
<dbReference type="AlphaFoldDB" id="A0A2L1CLJ0"/>
<organism evidence="3 4">
    <name type="scientific">Rhizobium leguminosarum bv. viciae</name>
    <dbReference type="NCBI Taxonomy" id="387"/>
    <lineage>
        <taxon>Bacteria</taxon>
        <taxon>Pseudomonadati</taxon>
        <taxon>Pseudomonadota</taxon>
        <taxon>Alphaproteobacteria</taxon>
        <taxon>Hyphomicrobiales</taxon>
        <taxon>Rhizobiaceae</taxon>
        <taxon>Rhizobium/Agrobacterium group</taxon>
        <taxon>Rhizobium</taxon>
    </lineage>
</organism>
<evidence type="ECO:0000256" key="2">
    <source>
        <dbReference type="ARBA" id="ARBA00023027"/>
    </source>
</evidence>
<dbReference type="Proteomes" id="UP000291866">
    <property type="component" value="Unassembled WGS sequence"/>
</dbReference>
<proteinExistence type="inferred from homology"/>
<gene>
    <name evidence="3" type="ORF">E0H31_27930</name>
</gene>